<feature type="non-terminal residue" evidence="2">
    <location>
        <position position="416"/>
    </location>
</feature>
<feature type="compositionally biased region" description="Basic and acidic residues" evidence="1">
    <location>
        <begin position="1"/>
        <end position="14"/>
    </location>
</feature>
<gene>
    <name evidence="2" type="ORF">SPIL2461_LOCUS7512</name>
</gene>
<comment type="caution">
    <text evidence="2">The sequence shown here is derived from an EMBL/GenBank/DDBJ whole genome shotgun (WGS) entry which is preliminary data.</text>
</comment>
<name>A0A812NVQ7_SYMPI</name>
<evidence type="ECO:0000313" key="3">
    <source>
        <dbReference type="Proteomes" id="UP000649617"/>
    </source>
</evidence>
<evidence type="ECO:0000313" key="2">
    <source>
        <dbReference type="EMBL" id="CAE7324883.1"/>
    </source>
</evidence>
<dbReference type="EMBL" id="CAJNIZ010011798">
    <property type="protein sequence ID" value="CAE7324883.1"/>
    <property type="molecule type" value="Genomic_DNA"/>
</dbReference>
<dbReference type="OrthoDB" id="342064at2759"/>
<feature type="compositionally biased region" description="Basic residues" evidence="1">
    <location>
        <begin position="29"/>
        <end position="40"/>
    </location>
</feature>
<reference evidence="2" key="1">
    <citation type="submission" date="2021-02" db="EMBL/GenBank/DDBJ databases">
        <authorList>
            <person name="Dougan E. K."/>
            <person name="Rhodes N."/>
            <person name="Thang M."/>
            <person name="Chan C."/>
        </authorList>
    </citation>
    <scope>NUCLEOTIDE SEQUENCE</scope>
</reference>
<evidence type="ECO:0000256" key="1">
    <source>
        <dbReference type="SAM" id="MobiDB-lite"/>
    </source>
</evidence>
<sequence>FRHPDGREIDEKRGNRAGKGSGKTAPCAFRRRRSRSAGRSKPREQRVSCSQTPPPRQRFVSQTPSRKPPAERRLAPPAAASPKPVKDLTPSQLCFRDFVLEHVCDEDSPERALELFARYLRQWTREELEAIQTTGLFFDLYHPLSQIRKFNLRLGQTQLDARVFVQDLQEGRYQGLSLLASQPRSGATCPVAGDLQAPEFALDPDADSLMISGLTPAVSVWDVLDVIQDCSGFCKAAWTHFDKNLAREFYARFASKGDATAAAVVLMRSSDTLPGAAGTLGRVSVLSSKPELSAHVLPQEMSQPEQILKDLALSEDVIRRLDGLLGVSEDVTKLLLNVEGSTEFKLDLRVLYLRRVHHFCFYAARWCDDEWSLRNACGVATVRERPSAPCKSGTWSAAHEERLRSFLGNVHLSSTI</sequence>
<keyword evidence="3" id="KW-1185">Reference proteome</keyword>
<dbReference type="Proteomes" id="UP000649617">
    <property type="component" value="Unassembled WGS sequence"/>
</dbReference>
<protein>
    <submittedName>
        <fullName evidence="2">Uncharacterized protein</fullName>
    </submittedName>
</protein>
<dbReference type="AlphaFoldDB" id="A0A812NVQ7"/>
<accession>A0A812NVQ7</accession>
<feature type="region of interest" description="Disordered" evidence="1">
    <location>
        <begin position="1"/>
        <end position="87"/>
    </location>
</feature>
<organism evidence="2 3">
    <name type="scientific">Symbiodinium pilosum</name>
    <name type="common">Dinoflagellate</name>
    <dbReference type="NCBI Taxonomy" id="2952"/>
    <lineage>
        <taxon>Eukaryota</taxon>
        <taxon>Sar</taxon>
        <taxon>Alveolata</taxon>
        <taxon>Dinophyceae</taxon>
        <taxon>Suessiales</taxon>
        <taxon>Symbiodiniaceae</taxon>
        <taxon>Symbiodinium</taxon>
    </lineage>
</organism>
<proteinExistence type="predicted"/>